<evidence type="ECO:0000256" key="1">
    <source>
        <dbReference type="SAM" id="MobiDB-lite"/>
    </source>
</evidence>
<protein>
    <submittedName>
        <fullName evidence="2">Uncharacterized protein</fullName>
    </submittedName>
</protein>
<accession>M5G4F4</accession>
<dbReference type="AlphaFoldDB" id="M5G4F4"/>
<feature type="compositionally biased region" description="Acidic residues" evidence="1">
    <location>
        <begin position="82"/>
        <end position="92"/>
    </location>
</feature>
<evidence type="ECO:0000313" key="3">
    <source>
        <dbReference type="Proteomes" id="UP000030653"/>
    </source>
</evidence>
<reference evidence="2 3" key="1">
    <citation type="journal article" date="2012" name="Science">
        <title>The Paleozoic origin of enzymatic lignin decomposition reconstructed from 31 fungal genomes.</title>
        <authorList>
            <person name="Floudas D."/>
            <person name="Binder M."/>
            <person name="Riley R."/>
            <person name="Barry K."/>
            <person name="Blanchette R.A."/>
            <person name="Henrissat B."/>
            <person name="Martinez A.T."/>
            <person name="Otillar R."/>
            <person name="Spatafora J.W."/>
            <person name="Yadav J.S."/>
            <person name="Aerts A."/>
            <person name="Benoit I."/>
            <person name="Boyd A."/>
            <person name="Carlson A."/>
            <person name="Copeland A."/>
            <person name="Coutinho P.M."/>
            <person name="de Vries R.P."/>
            <person name="Ferreira P."/>
            <person name="Findley K."/>
            <person name="Foster B."/>
            <person name="Gaskell J."/>
            <person name="Glotzer D."/>
            <person name="Gorecki P."/>
            <person name="Heitman J."/>
            <person name="Hesse C."/>
            <person name="Hori C."/>
            <person name="Igarashi K."/>
            <person name="Jurgens J.A."/>
            <person name="Kallen N."/>
            <person name="Kersten P."/>
            <person name="Kohler A."/>
            <person name="Kuees U."/>
            <person name="Kumar T.K.A."/>
            <person name="Kuo A."/>
            <person name="LaButti K."/>
            <person name="Larrondo L.F."/>
            <person name="Lindquist E."/>
            <person name="Ling A."/>
            <person name="Lombard V."/>
            <person name="Lucas S."/>
            <person name="Lundell T."/>
            <person name="Martin R."/>
            <person name="McLaughlin D.J."/>
            <person name="Morgenstern I."/>
            <person name="Morin E."/>
            <person name="Murat C."/>
            <person name="Nagy L.G."/>
            <person name="Nolan M."/>
            <person name="Ohm R.A."/>
            <person name="Patyshakuliyeva A."/>
            <person name="Rokas A."/>
            <person name="Ruiz-Duenas F.J."/>
            <person name="Sabat G."/>
            <person name="Salamov A."/>
            <person name="Samejima M."/>
            <person name="Schmutz J."/>
            <person name="Slot J.C."/>
            <person name="St John F."/>
            <person name="Stenlid J."/>
            <person name="Sun H."/>
            <person name="Sun S."/>
            <person name="Syed K."/>
            <person name="Tsang A."/>
            <person name="Wiebenga A."/>
            <person name="Young D."/>
            <person name="Pisabarro A."/>
            <person name="Eastwood D.C."/>
            <person name="Martin F."/>
            <person name="Cullen D."/>
            <person name="Grigoriev I.V."/>
            <person name="Hibbett D.S."/>
        </authorList>
    </citation>
    <scope>NUCLEOTIDE SEQUENCE [LARGE SCALE GENOMIC DNA]</scope>
    <source>
        <strain evidence="2 3">DJM-731 SS1</strain>
    </source>
</reference>
<gene>
    <name evidence="2" type="ORF">DACRYDRAFT_15030</name>
</gene>
<dbReference type="EMBL" id="JH795860">
    <property type="protein sequence ID" value="EJU03115.1"/>
    <property type="molecule type" value="Genomic_DNA"/>
</dbReference>
<feature type="compositionally biased region" description="Acidic residues" evidence="1">
    <location>
        <begin position="103"/>
        <end position="114"/>
    </location>
</feature>
<proteinExistence type="predicted"/>
<keyword evidence="3" id="KW-1185">Reference proteome</keyword>
<feature type="compositionally biased region" description="Basic and acidic residues" evidence="1">
    <location>
        <begin position="93"/>
        <end position="102"/>
    </location>
</feature>
<name>M5G4F4_DACPD</name>
<dbReference type="HOGENOM" id="CLU_2120993_0_0_1"/>
<sequence>MDFHDMRHKKAPSLMGRPQAWTIIEIASVNANVGAITICHLTKVHVSAPHLLAHAIANIYLELEHNQGCWWAKNIASVAFSEPEEEEEEDEDKDKNKDKDKDAEEEDKNEDERR</sequence>
<organism evidence="2 3">
    <name type="scientific">Dacryopinax primogenitus (strain DJM 731)</name>
    <name type="common">Brown rot fungus</name>
    <dbReference type="NCBI Taxonomy" id="1858805"/>
    <lineage>
        <taxon>Eukaryota</taxon>
        <taxon>Fungi</taxon>
        <taxon>Dikarya</taxon>
        <taxon>Basidiomycota</taxon>
        <taxon>Agaricomycotina</taxon>
        <taxon>Dacrymycetes</taxon>
        <taxon>Dacrymycetales</taxon>
        <taxon>Dacrymycetaceae</taxon>
        <taxon>Dacryopinax</taxon>
    </lineage>
</organism>
<dbReference type="Proteomes" id="UP000030653">
    <property type="component" value="Unassembled WGS sequence"/>
</dbReference>
<evidence type="ECO:0000313" key="2">
    <source>
        <dbReference type="EMBL" id="EJU03115.1"/>
    </source>
</evidence>
<feature type="region of interest" description="Disordered" evidence="1">
    <location>
        <begin position="80"/>
        <end position="114"/>
    </location>
</feature>
<dbReference type="RefSeq" id="XP_040630009.1">
    <property type="nucleotide sequence ID" value="XM_040771067.1"/>
</dbReference>
<dbReference type="GeneID" id="63686129"/>